<evidence type="ECO:0000313" key="2">
    <source>
        <dbReference type="EnsemblPlants" id="OMERI02G09870.3"/>
    </source>
</evidence>
<dbReference type="EnsemblPlants" id="OMERI02G09870.3">
    <property type="protein sequence ID" value="OMERI02G09870.3"/>
    <property type="gene ID" value="OMERI02G09870"/>
</dbReference>
<reference evidence="2" key="1">
    <citation type="submission" date="2015-04" db="UniProtKB">
        <authorList>
            <consortium name="EnsemblPlants"/>
        </authorList>
    </citation>
    <scope>IDENTIFICATION</scope>
</reference>
<feature type="region of interest" description="Disordered" evidence="1">
    <location>
        <begin position="1"/>
        <end position="26"/>
    </location>
</feature>
<dbReference type="HOGENOM" id="CLU_169247_0_0_1"/>
<protein>
    <submittedName>
        <fullName evidence="2">Uncharacterized protein</fullName>
    </submittedName>
</protein>
<organism evidence="2">
    <name type="scientific">Oryza meridionalis</name>
    <dbReference type="NCBI Taxonomy" id="40149"/>
    <lineage>
        <taxon>Eukaryota</taxon>
        <taxon>Viridiplantae</taxon>
        <taxon>Streptophyta</taxon>
        <taxon>Embryophyta</taxon>
        <taxon>Tracheophyta</taxon>
        <taxon>Spermatophyta</taxon>
        <taxon>Magnoliopsida</taxon>
        <taxon>Liliopsida</taxon>
        <taxon>Poales</taxon>
        <taxon>Poaceae</taxon>
        <taxon>BOP clade</taxon>
        <taxon>Oryzoideae</taxon>
        <taxon>Oryzeae</taxon>
        <taxon>Oryzinae</taxon>
        <taxon>Oryza</taxon>
    </lineage>
</organism>
<proteinExistence type="predicted"/>
<reference evidence="2" key="2">
    <citation type="submission" date="2018-05" db="EMBL/GenBank/DDBJ databases">
        <title>OmerRS3 (Oryza meridionalis Reference Sequence Version 3).</title>
        <authorList>
            <person name="Zhang J."/>
            <person name="Kudrna D."/>
            <person name="Lee S."/>
            <person name="Talag J."/>
            <person name="Welchert J."/>
            <person name="Wing R.A."/>
        </authorList>
    </citation>
    <scope>NUCLEOTIDE SEQUENCE [LARGE SCALE GENOMIC DNA]</scope>
    <source>
        <strain evidence="2">cv. OR44</strain>
    </source>
</reference>
<name>A0A0E0CHX1_9ORYZ</name>
<evidence type="ECO:0000256" key="1">
    <source>
        <dbReference type="SAM" id="MobiDB-lite"/>
    </source>
</evidence>
<dbReference type="AlphaFoldDB" id="A0A0E0CHX1"/>
<sequence>MAPTRLSLVRSSATTRPVRRPLSPHATPRHWHIGMDWLPQDASAWVGSLLMSDLNDMSARRSVTLVVVDEEGEAGEAWPLLEHERKMMMASKRSSWSWVSRPRSTMAYI</sequence>
<evidence type="ECO:0000313" key="3">
    <source>
        <dbReference type="Proteomes" id="UP000008021"/>
    </source>
</evidence>
<dbReference type="Gramene" id="OMERI02G09870.3">
    <property type="protein sequence ID" value="OMERI02G09870.3"/>
    <property type="gene ID" value="OMERI02G09870"/>
</dbReference>
<dbReference type="Proteomes" id="UP000008021">
    <property type="component" value="Chromosome 2"/>
</dbReference>
<accession>A0A0E0CHX1</accession>
<keyword evidence="3" id="KW-1185">Reference proteome</keyword>